<keyword evidence="2" id="KW-0732">Signal</keyword>
<feature type="chain" id="PRO_5026751533" evidence="2">
    <location>
        <begin position="21"/>
        <end position="203"/>
    </location>
</feature>
<name>A0A6N6JC51_9RHOB</name>
<dbReference type="AlphaFoldDB" id="A0A6N6JC51"/>
<accession>A0A6N6JC51</accession>
<dbReference type="Pfam" id="PF01464">
    <property type="entry name" value="SLT"/>
    <property type="match status" value="1"/>
</dbReference>
<sequence length="203" mass="21829">MVRQFLTLLALLVTISMASAETESPLWGGRPEASVWSKATRDALSSHGKGLLETVPQDIRTWCPAYPRNDKAERAAFWTGFLSALAKHESTWRPAAVGGGGRWFGLVQIQPSTARAYGCAARTGSALKDGTANLSCAIRIMAKTVQRDQAIARRAGARAGVGADWGPLVQPRKRAQMIAAVKSQPYCEDIRSVVPAIRPEEAG</sequence>
<comment type="similarity">
    <text evidence="1">Belongs to the virb1 family.</text>
</comment>
<evidence type="ECO:0000259" key="3">
    <source>
        <dbReference type="Pfam" id="PF01464"/>
    </source>
</evidence>
<dbReference type="EMBL" id="BLJE01000001">
    <property type="protein sequence ID" value="GFE63577.1"/>
    <property type="molecule type" value="Genomic_DNA"/>
</dbReference>
<dbReference type="SUPFAM" id="SSF53955">
    <property type="entry name" value="Lysozyme-like"/>
    <property type="match status" value="1"/>
</dbReference>
<gene>
    <name evidence="4" type="ORF">KIN_06510</name>
</gene>
<comment type="caution">
    <text evidence="4">The sequence shown here is derived from an EMBL/GenBank/DDBJ whole genome shotgun (WGS) entry which is preliminary data.</text>
</comment>
<evidence type="ECO:0000256" key="2">
    <source>
        <dbReference type="SAM" id="SignalP"/>
    </source>
</evidence>
<dbReference type="RefSeq" id="WP_159804502.1">
    <property type="nucleotide sequence ID" value="NZ_BLJE01000001.1"/>
</dbReference>
<proteinExistence type="inferred from homology"/>
<protein>
    <submittedName>
        <fullName evidence="4">Lytic transglycosylase</fullName>
    </submittedName>
</protein>
<evidence type="ECO:0000256" key="1">
    <source>
        <dbReference type="ARBA" id="ARBA00009387"/>
    </source>
</evidence>
<organism evidence="4 5">
    <name type="scientific">Litoreibacter roseus</name>
    <dbReference type="NCBI Taxonomy" id="2601869"/>
    <lineage>
        <taxon>Bacteria</taxon>
        <taxon>Pseudomonadati</taxon>
        <taxon>Pseudomonadota</taxon>
        <taxon>Alphaproteobacteria</taxon>
        <taxon>Rhodobacterales</taxon>
        <taxon>Roseobacteraceae</taxon>
        <taxon>Litoreibacter</taxon>
    </lineage>
</organism>
<evidence type="ECO:0000313" key="4">
    <source>
        <dbReference type="EMBL" id="GFE63577.1"/>
    </source>
</evidence>
<reference evidence="4 5" key="1">
    <citation type="submission" date="2019-12" db="EMBL/GenBank/DDBJ databases">
        <title>Litoreibacter badius sp. nov., a novel bacteriochlorophyll a-containing bacterium in the genus Litoreibacter.</title>
        <authorList>
            <person name="Kanamuro M."/>
            <person name="Takabe Y."/>
            <person name="Mori K."/>
            <person name="Takaichi S."/>
            <person name="Hanada S."/>
        </authorList>
    </citation>
    <scope>NUCLEOTIDE SEQUENCE [LARGE SCALE GENOMIC DNA]</scope>
    <source>
        <strain evidence="4 5">K6</strain>
    </source>
</reference>
<dbReference type="InterPro" id="IPR023346">
    <property type="entry name" value="Lysozyme-like_dom_sf"/>
</dbReference>
<dbReference type="OrthoDB" id="5763339at2"/>
<feature type="domain" description="Transglycosylase SLT" evidence="3">
    <location>
        <begin position="71"/>
        <end position="147"/>
    </location>
</feature>
<keyword evidence="5" id="KW-1185">Reference proteome</keyword>
<dbReference type="Proteomes" id="UP000436822">
    <property type="component" value="Unassembled WGS sequence"/>
</dbReference>
<dbReference type="Gene3D" id="1.10.530.10">
    <property type="match status" value="1"/>
</dbReference>
<feature type="signal peptide" evidence="2">
    <location>
        <begin position="1"/>
        <end position="20"/>
    </location>
</feature>
<dbReference type="InterPro" id="IPR008258">
    <property type="entry name" value="Transglycosylase_SLT_dom_1"/>
</dbReference>
<evidence type="ECO:0000313" key="5">
    <source>
        <dbReference type="Proteomes" id="UP000436822"/>
    </source>
</evidence>